<dbReference type="Proteomes" id="UP000023152">
    <property type="component" value="Unassembled WGS sequence"/>
</dbReference>
<sequence length="169" mass="20111">MNGKLWKECYEMFQNDNAFEDRLQIFADNDPVQHERSTNLMQVRNFLVRFLGTEFTNITEMFLNLLHIAQTNVDEEWFNCYKSVCISWESILNDTIDPQGWLHQRDKEMLERIESVDFRDENISDKQNCLEIRITPISAVKLSVFQPDPKNEQKKKSKLVKEFPIENDS</sequence>
<dbReference type="EMBL" id="ASPP01015096">
    <property type="protein sequence ID" value="ETO18332.1"/>
    <property type="molecule type" value="Genomic_DNA"/>
</dbReference>
<gene>
    <name evidence="2" type="ORF">RFI_18943</name>
</gene>
<proteinExistence type="predicted"/>
<feature type="non-terminal residue" evidence="2">
    <location>
        <position position="169"/>
    </location>
</feature>
<dbReference type="AlphaFoldDB" id="X6MXX2"/>
<feature type="compositionally biased region" description="Basic and acidic residues" evidence="1">
    <location>
        <begin position="149"/>
        <end position="169"/>
    </location>
</feature>
<evidence type="ECO:0000256" key="1">
    <source>
        <dbReference type="SAM" id="MobiDB-lite"/>
    </source>
</evidence>
<protein>
    <submittedName>
        <fullName evidence="2">Uncharacterized protein</fullName>
    </submittedName>
</protein>
<name>X6MXX2_RETFI</name>
<organism evidence="2 3">
    <name type="scientific">Reticulomyxa filosa</name>
    <dbReference type="NCBI Taxonomy" id="46433"/>
    <lineage>
        <taxon>Eukaryota</taxon>
        <taxon>Sar</taxon>
        <taxon>Rhizaria</taxon>
        <taxon>Retaria</taxon>
        <taxon>Foraminifera</taxon>
        <taxon>Monothalamids</taxon>
        <taxon>Reticulomyxidae</taxon>
        <taxon>Reticulomyxa</taxon>
    </lineage>
</organism>
<feature type="region of interest" description="Disordered" evidence="1">
    <location>
        <begin position="148"/>
        <end position="169"/>
    </location>
</feature>
<evidence type="ECO:0000313" key="3">
    <source>
        <dbReference type="Proteomes" id="UP000023152"/>
    </source>
</evidence>
<keyword evidence="3" id="KW-1185">Reference proteome</keyword>
<accession>X6MXX2</accession>
<evidence type="ECO:0000313" key="2">
    <source>
        <dbReference type="EMBL" id="ETO18332.1"/>
    </source>
</evidence>
<comment type="caution">
    <text evidence="2">The sequence shown here is derived from an EMBL/GenBank/DDBJ whole genome shotgun (WGS) entry which is preliminary data.</text>
</comment>
<reference evidence="2 3" key="1">
    <citation type="journal article" date="2013" name="Curr. Biol.">
        <title>The Genome of the Foraminiferan Reticulomyxa filosa.</title>
        <authorList>
            <person name="Glockner G."/>
            <person name="Hulsmann N."/>
            <person name="Schleicher M."/>
            <person name="Noegel A.A."/>
            <person name="Eichinger L."/>
            <person name="Gallinger C."/>
            <person name="Pawlowski J."/>
            <person name="Sierra R."/>
            <person name="Euteneuer U."/>
            <person name="Pillet L."/>
            <person name="Moustafa A."/>
            <person name="Platzer M."/>
            <person name="Groth M."/>
            <person name="Szafranski K."/>
            <person name="Schliwa M."/>
        </authorList>
    </citation>
    <scope>NUCLEOTIDE SEQUENCE [LARGE SCALE GENOMIC DNA]</scope>
</reference>